<comment type="caution">
    <text evidence="3">The sequence shown here is derived from an EMBL/GenBank/DDBJ whole genome shotgun (WGS) entry which is preliminary data.</text>
</comment>
<dbReference type="RefSeq" id="XP_043157204.1">
    <property type="nucleotide sequence ID" value="XM_043301269.1"/>
</dbReference>
<evidence type="ECO:0000313" key="4">
    <source>
        <dbReference type="Proteomes" id="UP001043456"/>
    </source>
</evidence>
<keyword evidence="1" id="KW-1133">Transmembrane helix</keyword>
<gene>
    <name evidence="3" type="ORF">Asppvi_005346</name>
</gene>
<evidence type="ECO:0000256" key="2">
    <source>
        <dbReference type="SAM" id="SignalP"/>
    </source>
</evidence>
<evidence type="ECO:0000313" key="3">
    <source>
        <dbReference type="EMBL" id="GIJ86457.1"/>
    </source>
</evidence>
<protein>
    <submittedName>
        <fullName evidence="3">Uncharacterized protein</fullName>
    </submittedName>
</protein>
<dbReference type="AlphaFoldDB" id="A0A9P3B834"/>
<feature type="signal peptide" evidence="2">
    <location>
        <begin position="1"/>
        <end position="16"/>
    </location>
</feature>
<keyword evidence="4" id="KW-1185">Reference proteome</keyword>
<dbReference type="EMBL" id="BHVY01000003">
    <property type="protein sequence ID" value="GIJ86457.1"/>
    <property type="molecule type" value="Genomic_DNA"/>
</dbReference>
<feature type="transmembrane region" description="Helical" evidence="1">
    <location>
        <begin position="137"/>
        <end position="158"/>
    </location>
</feature>
<name>A0A9P3B834_9EURO</name>
<keyword evidence="1" id="KW-0812">Transmembrane</keyword>
<keyword evidence="2" id="KW-0732">Signal</keyword>
<proteinExistence type="predicted"/>
<dbReference type="GeneID" id="67003958"/>
<accession>A0A9P3B834</accession>
<feature type="chain" id="PRO_5040447914" evidence="2">
    <location>
        <begin position="17"/>
        <end position="243"/>
    </location>
</feature>
<dbReference type="Proteomes" id="UP001043456">
    <property type="component" value="Unassembled WGS sequence"/>
</dbReference>
<sequence>MELFLTIIAFLPVVNAWALIWRNASDYPTTEHDTQPLPCKQINQTKGKEFNWDAQNGPWCIYFFTEANCTNGRGYECNGLDWNAPAAVDLLSFKIEAKSVSSSAATSVSTVTVIPSATDGTFPVRNATGSSLSGSQVTGVVIGTIAGAVTLALATFFLGQRYPRRSMETTAIADYEPATVLDQQNPLNDPSNAERLQIAANNPPTTAMQSRPQHRAELVGNTGTVELSDTHRVVEIAERDWNA</sequence>
<evidence type="ECO:0000256" key="1">
    <source>
        <dbReference type="SAM" id="Phobius"/>
    </source>
</evidence>
<organism evidence="3 4">
    <name type="scientific">Aspergillus pseudoviridinutans</name>
    <dbReference type="NCBI Taxonomy" id="1517512"/>
    <lineage>
        <taxon>Eukaryota</taxon>
        <taxon>Fungi</taxon>
        <taxon>Dikarya</taxon>
        <taxon>Ascomycota</taxon>
        <taxon>Pezizomycotina</taxon>
        <taxon>Eurotiomycetes</taxon>
        <taxon>Eurotiomycetidae</taxon>
        <taxon>Eurotiales</taxon>
        <taxon>Aspergillaceae</taxon>
        <taxon>Aspergillus</taxon>
        <taxon>Aspergillus subgen. Fumigati</taxon>
    </lineage>
</organism>
<keyword evidence="1" id="KW-0472">Membrane</keyword>
<dbReference type="OrthoDB" id="4507065at2759"/>
<reference evidence="3 4" key="1">
    <citation type="submission" date="2018-10" db="EMBL/GenBank/DDBJ databases">
        <title>Pan-genome distribution and transcriptional activeness of fungal secondary metabolism genes in Aspergillus section Fumigati.</title>
        <authorList>
            <person name="Takahashi H."/>
            <person name="Umemura M."/>
            <person name="Ninomiya A."/>
            <person name="Kusuya Y."/>
            <person name="Urayama S."/>
            <person name="Shimizu M."/>
            <person name="Watanabe A."/>
            <person name="Kamei K."/>
            <person name="Yaguchi T."/>
            <person name="Hagiwara D."/>
        </authorList>
    </citation>
    <scope>NUCLEOTIDE SEQUENCE [LARGE SCALE GENOMIC DNA]</scope>
    <source>
        <strain evidence="3 4">IFM 55266</strain>
    </source>
</reference>